<name>A0A9Q3FMM4_9BASI</name>
<keyword evidence="2" id="KW-1185">Reference proteome</keyword>
<dbReference type="EMBL" id="AVOT02045912">
    <property type="protein sequence ID" value="MBW0541252.1"/>
    <property type="molecule type" value="Genomic_DNA"/>
</dbReference>
<sequence length="125" mass="14200">MKSVSTLDIKEDIISINIKEFEKQRLHYFCIIVFMQVFIGKEEYPVMELVNKGSELNIITQDAERKASLPIRNLKIKSRGIGGHMKSLVGKAEFTQIPFPSGEEKEIHLFSSKGALHTVLGRQQP</sequence>
<dbReference type="Proteomes" id="UP000765509">
    <property type="component" value="Unassembled WGS sequence"/>
</dbReference>
<reference evidence="1" key="1">
    <citation type="submission" date="2021-03" db="EMBL/GenBank/DDBJ databases">
        <title>Draft genome sequence of rust myrtle Austropuccinia psidii MF-1, a brazilian biotype.</title>
        <authorList>
            <person name="Quecine M.C."/>
            <person name="Pachon D.M.R."/>
            <person name="Bonatelli M.L."/>
            <person name="Correr F.H."/>
            <person name="Franceschini L.M."/>
            <person name="Leite T.F."/>
            <person name="Margarido G.R.A."/>
            <person name="Almeida C.A."/>
            <person name="Ferrarezi J.A."/>
            <person name="Labate C.A."/>
        </authorList>
    </citation>
    <scope>NUCLEOTIDE SEQUENCE</scope>
    <source>
        <strain evidence="1">MF-1</strain>
    </source>
</reference>
<gene>
    <name evidence="1" type="ORF">O181_080967</name>
</gene>
<organism evidence="1 2">
    <name type="scientific">Austropuccinia psidii MF-1</name>
    <dbReference type="NCBI Taxonomy" id="1389203"/>
    <lineage>
        <taxon>Eukaryota</taxon>
        <taxon>Fungi</taxon>
        <taxon>Dikarya</taxon>
        <taxon>Basidiomycota</taxon>
        <taxon>Pucciniomycotina</taxon>
        <taxon>Pucciniomycetes</taxon>
        <taxon>Pucciniales</taxon>
        <taxon>Sphaerophragmiaceae</taxon>
        <taxon>Austropuccinia</taxon>
    </lineage>
</organism>
<evidence type="ECO:0000313" key="1">
    <source>
        <dbReference type="EMBL" id="MBW0541252.1"/>
    </source>
</evidence>
<dbReference type="OrthoDB" id="5535068at2759"/>
<protein>
    <submittedName>
        <fullName evidence="1">Uncharacterized protein</fullName>
    </submittedName>
</protein>
<accession>A0A9Q3FMM4</accession>
<proteinExistence type="predicted"/>
<dbReference type="AlphaFoldDB" id="A0A9Q3FMM4"/>
<comment type="caution">
    <text evidence="1">The sequence shown here is derived from an EMBL/GenBank/DDBJ whole genome shotgun (WGS) entry which is preliminary data.</text>
</comment>
<evidence type="ECO:0000313" key="2">
    <source>
        <dbReference type="Proteomes" id="UP000765509"/>
    </source>
</evidence>